<gene>
    <name evidence="2" type="ORF">NDU88_001350</name>
</gene>
<dbReference type="AlphaFoldDB" id="A0AAV7NAM0"/>
<evidence type="ECO:0000313" key="2">
    <source>
        <dbReference type="EMBL" id="KAJ1113093.1"/>
    </source>
</evidence>
<proteinExistence type="predicted"/>
<organism evidence="2 3">
    <name type="scientific">Pleurodeles waltl</name>
    <name type="common">Iberian ribbed newt</name>
    <dbReference type="NCBI Taxonomy" id="8319"/>
    <lineage>
        <taxon>Eukaryota</taxon>
        <taxon>Metazoa</taxon>
        <taxon>Chordata</taxon>
        <taxon>Craniata</taxon>
        <taxon>Vertebrata</taxon>
        <taxon>Euteleostomi</taxon>
        <taxon>Amphibia</taxon>
        <taxon>Batrachia</taxon>
        <taxon>Caudata</taxon>
        <taxon>Salamandroidea</taxon>
        <taxon>Salamandridae</taxon>
        <taxon>Pleurodelinae</taxon>
        <taxon>Pleurodeles</taxon>
    </lineage>
</organism>
<comment type="caution">
    <text evidence="2">The sequence shown here is derived from an EMBL/GenBank/DDBJ whole genome shotgun (WGS) entry which is preliminary data.</text>
</comment>
<name>A0AAV7NAM0_PLEWA</name>
<accession>A0AAV7NAM0</accession>
<evidence type="ECO:0000256" key="1">
    <source>
        <dbReference type="SAM" id="MobiDB-lite"/>
    </source>
</evidence>
<feature type="region of interest" description="Disordered" evidence="1">
    <location>
        <begin position="57"/>
        <end position="110"/>
    </location>
</feature>
<sequence>MSSSSHPGAWSSQLGPRCLEARASLLGKILGPAGPAPIARPARARLCLCCSGSQELSGPAAPLPGAMRLHPLSRGPRSRCRSSSAPQRLAAPPHRYQGDRHSSPRLQFLS</sequence>
<evidence type="ECO:0000313" key="3">
    <source>
        <dbReference type="Proteomes" id="UP001066276"/>
    </source>
</evidence>
<dbReference type="Proteomes" id="UP001066276">
    <property type="component" value="Chromosome 8"/>
</dbReference>
<keyword evidence="3" id="KW-1185">Reference proteome</keyword>
<dbReference type="EMBL" id="JANPWB010000012">
    <property type="protein sequence ID" value="KAJ1113093.1"/>
    <property type="molecule type" value="Genomic_DNA"/>
</dbReference>
<protein>
    <submittedName>
        <fullName evidence="2">Uncharacterized protein</fullName>
    </submittedName>
</protein>
<reference evidence="2" key="1">
    <citation type="journal article" date="2022" name="bioRxiv">
        <title>Sequencing and chromosome-scale assembly of the giantPleurodeles waltlgenome.</title>
        <authorList>
            <person name="Brown T."/>
            <person name="Elewa A."/>
            <person name="Iarovenko S."/>
            <person name="Subramanian E."/>
            <person name="Araus A.J."/>
            <person name="Petzold A."/>
            <person name="Susuki M."/>
            <person name="Suzuki K.-i.T."/>
            <person name="Hayashi T."/>
            <person name="Toyoda A."/>
            <person name="Oliveira C."/>
            <person name="Osipova E."/>
            <person name="Leigh N.D."/>
            <person name="Simon A."/>
            <person name="Yun M.H."/>
        </authorList>
    </citation>
    <scope>NUCLEOTIDE SEQUENCE</scope>
    <source>
        <strain evidence="2">20211129_DDA</strain>
        <tissue evidence="2">Liver</tissue>
    </source>
</reference>